<dbReference type="EMBL" id="JACSDY010000015">
    <property type="protein sequence ID" value="KAF7406593.1"/>
    <property type="molecule type" value="Genomic_DNA"/>
</dbReference>
<organism evidence="1 2">
    <name type="scientific">Vespula pensylvanica</name>
    <name type="common">Western yellow jacket</name>
    <name type="synonym">Wasp</name>
    <dbReference type="NCBI Taxonomy" id="30213"/>
    <lineage>
        <taxon>Eukaryota</taxon>
        <taxon>Metazoa</taxon>
        <taxon>Ecdysozoa</taxon>
        <taxon>Arthropoda</taxon>
        <taxon>Hexapoda</taxon>
        <taxon>Insecta</taxon>
        <taxon>Pterygota</taxon>
        <taxon>Neoptera</taxon>
        <taxon>Endopterygota</taxon>
        <taxon>Hymenoptera</taxon>
        <taxon>Apocrita</taxon>
        <taxon>Aculeata</taxon>
        <taxon>Vespoidea</taxon>
        <taxon>Vespidae</taxon>
        <taxon>Vespinae</taxon>
        <taxon>Vespula</taxon>
    </lineage>
</organism>
<proteinExistence type="predicted"/>
<name>A0A834NGH7_VESPE</name>
<evidence type="ECO:0000313" key="1">
    <source>
        <dbReference type="EMBL" id="KAF7406593.1"/>
    </source>
</evidence>
<reference evidence="1" key="1">
    <citation type="journal article" date="2020" name="G3 (Bethesda)">
        <title>High-Quality Assemblies for Three Invasive Social Wasps from the &lt;i&gt;Vespula&lt;/i&gt; Genus.</title>
        <authorList>
            <person name="Harrop T.W.R."/>
            <person name="Guhlin J."/>
            <person name="McLaughlin G.M."/>
            <person name="Permina E."/>
            <person name="Stockwell P."/>
            <person name="Gilligan J."/>
            <person name="Le Lec M.F."/>
            <person name="Gruber M.A.M."/>
            <person name="Quinn O."/>
            <person name="Lovegrove M."/>
            <person name="Duncan E.J."/>
            <person name="Remnant E.J."/>
            <person name="Van Eeckhoven J."/>
            <person name="Graham B."/>
            <person name="Knapp R.A."/>
            <person name="Langford K.W."/>
            <person name="Kronenberg Z."/>
            <person name="Press M.O."/>
            <person name="Eacker S.M."/>
            <person name="Wilson-Rankin E.E."/>
            <person name="Purcell J."/>
            <person name="Lester P.J."/>
            <person name="Dearden P.K."/>
        </authorList>
    </citation>
    <scope>NUCLEOTIDE SEQUENCE</scope>
    <source>
        <strain evidence="1">Volc-1</strain>
    </source>
</reference>
<keyword evidence="2" id="KW-1185">Reference proteome</keyword>
<comment type="caution">
    <text evidence="1">The sequence shown here is derived from an EMBL/GenBank/DDBJ whole genome shotgun (WGS) entry which is preliminary data.</text>
</comment>
<evidence type="ECO:0000313" key="2">
    <source>
        <dbReference type="Proteomes" id="UP000600918"/>
    </source>
</evidence>
<dbReference type="Proteomes" id="UP000600918">
    <property type="component" value="Unassembled WGS sequence"/>
</dbReference>
<sequence>MLDMAKKDVQKLHVSKERYKNKHLKLLKGKLISSFIIKNSIHLWNKITKILTAVNDTTNDWKDFRPLVHRVALRLFLY</sequence>
<gene>
    <name evidence="1" type="ORF">H0235_014249</name>
</gene>
<protein>
    <submittedName>
        <fullName evidence="1">Uncharacterized protein</fullName>
    </submittedName>
</protein>
<accession>A0A834NGH7</accession>
<dbReference type="AlphaFoldDB" id="A0A834NGH7"/>